<feature type="transmembrane region" description="Helical" evidence="5">
    <location>
        <begin position="223"/>
        <end position="242"/>
    </location>
</feature>
<dbReference type="NCBIfam" id="TIGR00945">
    <property type="entry name" value="tatC"/>
    <property type="match status" value="1"/>
</dbReference>
<proteinExistence type="inferred from homology"/>
<keyword evidence="5" id="KW-0811">Translocation</keyword>
<name>A0ABU3C9T1_9FLAO</name>
<feature type="transmembrane region" description="Helical" evidence="5">
    <location>
        <begin position="141"/>
        <end position="160"/>
    </location>
</feature>
<dbReference type="HAMAP" id="MF_00902">
    <property type="entry name" value="TatC"/>
    <property type="match status" value="1"/>
</dbReference>
<organism evidence="6 7">
    <name type="scientific">Autumnicola tepida</name>
    <dbReference type="NCBI Taxonomy" id="3075595"/>
    <lineage>
        <taxon>Bacteria</taxon>
        <taxon>Pseudomonadati</taxon>
        <taxon>Bacteroidota</taxon>
        <taxon>Flavobacteriia</taxon>
        <taxon>Flavobacteriales</taxon>
        <taxon>Flavobacteriaceae</taxon>
        <taxon>Autumnicola</taxon>
    </lineage>
</organism>
<comment type="similarity">
    <text evidence="5">Belongs to the TatC family.</text>
</comment>
<accession>A0ABU3C9T1</accession>
<comment type="caution">
    <text evidence="6">The sequence shown here is derived from an EMBL/GenBank/DDBJ whole genome shotgun (WGS) entry which is preliminary data.</text>
</comment>
<dbReference type="InterPro" id="IPR002033">
    <property type="entry name" value="TatC"/>
</dbReference>
<dbReference type="PANTHER" id="PTHR30371">
    <property type="entry name" value="SEC-INDEPENDENT PROTEIN TRANSLOCASE PROTEIN TATC"/>
    <property type="match status" value="1"/>
</dbReference>
<reference evidence="6 7" key="1">
    <citation type="submission" date="2023-09" db="EMBL/GenBank/DDBJ databases">
        <authorList>
            <person name="Rey-Velasco X."/>
        </authorList>
    </citation>
    <scope>NUCLEOTIDE SEQUENCE [LARGE SCALE GENOMIC DNA]</scope>
    <source>
        <strain evidence="6 7">F363</strain>
    </source>
</reference>
<feature type="transmembrane region" description="Helical" evidence="5">
    <location>
        <begin position="248"/>
        <end position="269"/>
    </location>
</feature>
<dbReference type="EMBL" id="JAVRHQ010000009">
    <property type="protein sequence ID" value="MDT0643018.1"/>
    <property type="molecule type" value="Genomic_DNA"/>
</dbReference>
<keyword evidence="4 5" id="KW-0472">Membrane</keyword>
<evidence type="ECO:0000256" key="1">
    <source>
        <dbReference type="ARBA" id="ARBA00004141"/>
    </source>
</evidence>
<dbReference type="Pfam" id="PF00902">
    <property type="entry name" value="TatC"/>
    <property type="match status" value="1"/>
</dbReference>
<evidence type="ECO:0000256" key="4">
    <source>
        <dbReference type="ARBA" id="ARBA00023136"/>
    </source>
</evidence>
<feature type="transmembrane region" description="Helical" evidence="5">
    <location>
        <begin position="28"/>
        <end position="45"/>
    </location>
</feature>
<keyword evidence="3 5" id="KW-1133">Transmembrane helix</keyword>
<gene>
    <name evidence="5 6" type="primary">tatC</name>
    <name evidence="6" type="ORF">RM553_09285</name>
</gene>
<comment type="subcellular location">
    <subcellularLocation>
        <location evidence="5">Cell membrane</location>
        <topology evidence="5">Multi-pass membrane protein</topology>
    </subcellularLocation>
    <subcellularLocation>
        <location evidence="1">Membrane</location>
        <topology evidence="1">Multi-pass membrane protein</topology>
    </subcellularLocation>
</comment>
<keyword evidence="5" id="KW-0813">Transport</keyword>
<keyword evidence="7" id="KW-1185">Reference proteome</keyword>
<feature type="transmembrane region" description="Helical" evidence="5">
    <location>
        <begin position="101"/>
        <end position="120"/>
    </location>
</feature>
<dbReference type="PRINTS" id="PR01840">
    <property type="entry name" value="TATCFAMILY"/>
</dbReference>
<dbReference type="RefSeq" id="WP_311534639.1">
    <property type="nucleotide sequence ID" value="NZ_JAVRHQ010000009.1"/>
</dbReference>
<evidence type="ECO:0000313" key="7">
    <source>
        <dbReference type="Proteomes" id="UP001262889"/>
    </source>
</evidence>
<keyword evidence="5" id="KW-1003">Cell membrane</keyword>
<dbReference type="Proteomes" id="UP001262889">
    <property type="component" value="Unassembled WGS sequence"/>
</dbReference>
<evidence type="ECO:0000256" key="2">
    <source>
        <dbReference type="ARBA" id="ARBA00022692"/>
    </source>
</evidence>
<dbReference type="PANTHER" id="PTHR30371:SF0">
    <property type="entry name" value="SEC-INDEPENDENT PROTEIN TRANSLOCASE PROTEIN TATC, CHLOROPLASTIC-RELATED"/>
    <property type="match status" value="1"/>
</dbReference>
<comment type="function">
    <text evidence="5">Part of the twin-arginine translocation (Tat) system that transports large folded proteins containing a characteristic twin-arginine motif in their signal peptide across membranes.</text>
</comment>
<evidence type="ECO:0000256" key="3">
    <source>
        <dbReference type="ARBA" id="ARBA00022989"/>
    </source>
</evidence>
<evidence type="ECO:0000313" key="6">
    <source>
        <dbReference type="EMBL" id="MDT0643018.1"/>
    </source>
</evidence>
<evidence type="ECO:0000256" key="5">
    <source>
        <dbReference type="HAMAP-Rule" id="MF_00902"/>
    </source>
</evidence>
<keyword evidence="2 5" id="KW-0812">Transmembrane</keyword>
<keyword evidence="5" id="KW-0653">Protein transport</keyword>
<comment type="subunit">
    <text evidence="5">Forms a complex with TatA.</text>
</comment>
<feature type="transmembrane region" description="Helical" evidence="5">
    <location>
        <begin position="186"/>
        <end position="211"/>
    </location>
</feature>
<sequence length="283" mass="32050">MKKIKAPQPEQEKEMSFLDHLEDLRWHLIRATLSVVIAASLAFLAKDFIFDVLLFGPSKGSFFSYKILCQMSQALGFDSGFCQEKLPFAIQSRTMGGQFSAHVWTSITAGFIVAFPYIIYEFWKFVAPAMHENERRNAKGFIFITSLLFFLGVVFGYYVITPLSINFLGKYQVSDMVLNQFDLSSYISLVRASVLASGLIFELPIVIYFLTKVGVVTPDFLKTYRKYALVVVLIVSAVITPPDIVSQIIVAIPVLILYEVSIVISNIIYKRELKNLNKKGYDQ</sequence>
<protein>
    <recommendedName>
        <fullName evidence="5">Sec-independent protein translocase protein TatC</fullName>
    </recommendedName>
</protein>